<feature type="transmembrane region" description="Helical" evidence="6">
    <location>
        <begin position="40"/>
        <end position="62"/>
    </location>
</feature>
<dbReference type="OrthoDB" id="9793824at2"/>
<dbReference type="AlphaFoldDB" id="K6QEJ5"/>
<feature type="domain" description="RDD" evidence="7">
    <location>
        <begin position="6"/>
        <end position="127"/>
    </location>
</feature>
<dbReference type="RefSeq" id="WP_006903292.1">
    <property type="nucleotide sequence ID" value="NZ_JH976535.1"/>
</dbReference>
<dbReference type="PANTHER" id="PTHR36115:SF9">
    <property type="entry name" value="LMO1584 PROTEIN"/>
    <property type="match status" value="1"/>
</dbReference>
<protein>
    <submittedName>
        <fullName evidence="8">Membrane protein</fullName>
    </submittedName>
</protein>
<comment type="caution">
    <text evidence="8">The sequence shown here is derived from an EMBL/GenBank/DDBJ whole genome shotgun (WGS) entry which is preliminary data.</text>
</comment>
<evidence type="ECO:0000313" key="9">
    <source>
        <dbReference type="Proteomes" id="UP000005710"/>
    </source>
</evidence>
<dbReference type="Pfam" id="PF06271">
    <property type="entry name" value="RDD"/>
    <property type="match status" value="1"/>
</dbReference>
<sequence>MAVTNPAGFWKRFAASLLDGIVVGGPITLAGYLATGTAEANWFTSLVNVLYALVVPVVWHGYTVGKRIVGIRIVRLNGAPVGIGTMFLRSVVGGLVYFVTLGAGLIVSAILVAAREDKRSLHDLIAGTYVTTDPPAVQAAGPVGISS</sequence>
<gene>
    <name evidence="8" type="ORF">ThesuDRAFT_01026</name>
</gene>
<name>K6QEJ5_9FIRM</name>
<comment type="subcellular location">
    <subcellularLocation>
        <location evidence="1">Cell membrane</location>
        <topology evidence="1">Multi-pass membrane protein</topology>
    </subcellularLocation>
</comment>
<evidence type="ECO:0000259" key="7">
    <source>
        <dbReference type="Pfam" id="PF06271"/>
    </source>
</evidence>
<evidence type="ECO:0000256" key="2">
    <source>
        <dbReference type="ARBA" id="ARBA00022475"/>
    </source>
</evidence>
<dbReference type="PANTHER" id="PTHR36115">
    <property type="entry name" value="PROLINE-RICH ANTIGEN HOMOLOG-RELATED"/>
    <property type="match status" value="1"/>
</dbReference>
<evidence type="ECO:0000256" key="4">
    <source>
        <dbReference type="ARBA" id="ARBA00022989"/>
    </source>
</evidence>
<dbReference type="GO" id="GO:0005886">
    <property type="term" value="C:plasma membrane"/>
    <property type="evidence" value="ECO:0007669"/>
    <property type="project" value="UniProtKB-SubCell"/>
</dbReference>
<reference evidence="8" key="2">
    <citation type="submission" date="2012-10" db="EMBL/GenBank/DDBJ databases">
        <title>Improved high-quality draft of Thermaerobacter subterraneus C21, DSM 13965.</title>
        <authorList>
            <consortium name="DOE Joint Genome Institute"/>
            <person name="Eisen J."/>
            <person name="Huntemann M."/>
            <person name="Wei C.-L."/>
            <person name="Han J."/>
            <person name="Detter J.C."/>
            <person name="Han C."/>
            <person name="Tapia R."/>
            <person name="Chen A."/>
            <person name="Kyrpides N."/>
            <person name="Mavromatis K."/>
            <person name="Markowitz V."/>
            <person name="Szeto E."/>
            <person name="Ivanova N."/>
            <person name="Mikhailova N."/>
            <person name="Ovchinnikova G."/>
            <person name="Pagani I."/>
            <person name="Pati A."/>
            <person name="Goodwin L."/>
            <person name="Nordberg H.P."/>
            <person name="Cantor M.N."/>
            <person name="Hua S.X."/>
            <person name="Woyke T."/>
            <person name="Eisen J."/>
            <person name="Klenk H.-P."/>
        </authorList>
    </citation>
    <scope>NUCLEOTIDE SEQUENCE [LARGE SCALE GENOMIC DNA]</scope>
    <source>
        <strain evidence="8">DSM 13965</strain>
    </source>
</reference>
<accession>K6QEJ5</accession>
<evidence type="ECO:0000256" key="6">
    <source>
        <dbReference type="SAM" id="Phobius"/>
    </source>
</evidence>
<keyword evidence="5 6" id="KW-0472">Membrane</keyword>
<feature type="transmembrane region" description="Helical" evidence="6">
    <location>
        <begin position="94"/>
        <end position="114"/>
    </location>
</feature>
<keyword evidence="4 6" id="KW-1133">Transmembrane helix</keyword>
<keyword evidence="9" id="KW-1185">Reference proteome</keyword>
<evidence type="ECO:0000256" key="3">
    <source>
        <dbReference type="ARBA" id="ARBA00022692"/>
    </source>
</evidence>
<dbReference type="InterPro" id="IPR010432">
    <property type="entry name" value="RDD"/>
</dbReference>
<reference evidence="8" key="1">
    <citation type="submission" date="2010-10" db="EMBL/GenBank/DDBJ databases">
        <authorList>
            <consortium name="US DOE Joint Genome Institute (JGI-PGF)"/>
            <person name="Lucas S."/>
            <person name="Copeland A."/>
            <person name="Lapidus A."/>
            <person name="Bruce D."/>
            <person name="Goodwin L."/>
            <person name="Pitluck S."/>
            <person name="Kyrpides N."/>
            <person name="Mavromatis K."/>
            <person name="Detter J.C."/>
            <person name="Han C."/>
            <person name="Land M."/>
            <person name="Hauser L."/>
            <person name="Markowitz V."/>
            <person name="Cheng J.-F."/>
            <person name="Hugenholtz P."/>
            <person name="Woyke T."/>
            <person name="Wu D."/>
            <person name="Pukall R."/>
            <person name="Wahrenburg C."/>
            <person name="Brambilla E."/>
            <person name="Klenk H.-P."/>
            <person name="Eisen J.A."/>
        </authorList>
    </citation>
    <scope>NUCLEOTIDE SEQUENCE [LARGE SCALE GENOMIC DNA]</scope>
    <source>
        <strain evidence="8">DSM 13965</strain>
    </source>
</reference>
<keyword evidence="3 6" id="KW-0812">Transmembrane</keyword>
<dbReference type="EMBL" id="AENY02000002">
    <property type="protein sequence ID" value="EKP95281.1"/>
    <property type="molecule type" value="Genomic_DNA"/>
</dbReference>
<evidence type="ECO:0000256" key="5">
    <source>
        <dbReference type="ARBA" id="ARBA00023136"/>
    </source>
</evidence>
<dbReference type="InterPro" id="IPR051791">
    <property type="entry name" value="Pra-immunoreactive"/>
</dbReference>
<dbReference type="HOGENOM" id="CLU_053152_6_0_9"/>
<dbReference type="eggNOG" id="COG1714">
    <property type="taxonomic scope" value="Bacteria"/>
</dbReference>
<feature type="transmembrane region" description="Helical" evidence="6">
    <location>
        <begin position="12"/>
        <end position="34"/>
    </location>
</feature>
<proteinExistence type="predicted"/>
<keyword evidence="2" id="KW-1003">Cell membrane</keyword>
<dbReference type="STRING" id="867903.ThesuDRAFT_01026"/>
<dbReference type="Proteomes" id="UP000005710">
    <property type="component" value="Unassembled WGS sequence"/>
</dbReference>
<evidence type="ECO:0000313" key="8">
    <source>
        <dbReference type="EMBL" id="EKP95281.1"/>
    </source>
</evidence>
<evidence type="ECO:0000256" key="1">
    <source>
        <dbReference type="ARBA" id="ARBA00004651"/>
    </source>
</evidence>
<organism evidence="8 9">
    <name type="scientific">Thermaerobacter subterraneus DSM 13965</name>
    <dbReference type="NCBI Taxonomy" id="867903"/>
    <lineage>
        <taxon>Bacteria</taxon>
        <taxon>Bacillati</taxon>
        <taxon>Bacillota</taxon>
        <taxon>Clostridia</taxon>
        <taxon>Eubacteriales</taxon>
        <taxon>Clostridiales Family XVII. Incertae Sedis</taxon>
        <taxon>Thermaerobacter</taxon>
    </lineage>
</organism>